<gene>
    <name evidence="3" type="ORF">RCA23_c30800</name>
</gene>
<dbReference type="GO" id="GO:0016811">
    <property type="term" value="F:hydrolase activity, acting on carbon-nitrogen (but not peptide) bonds, in linear amides"/>
    <property type="evidence" value="ECO:0007669"/>
    <property type="project" value="InterPro"/>
</dbReference>
<dbReference type="EMBL" id="CP003984">
    <property type="protein sequence ID" value="AII88580.1"/>
    <property type="molecule type" value="Genomic_DNA"/>
</dbReference>
<sequence>MKVAIAQITSSDQPAENLATVLNLMDQSAGQDILFLPEVTNCVSLHRAYQLQVLEPYEGNSFIGAICERARRLGLWVALGSVTVKTEGDDGRFANRSVMINAKGEIVAFYDKIHMFDVTLSDTERYHESKGYRPGTEAAVVQTPWAELGLSICYDLRFAALHRALAQDGAQVLAVPSAFARPTGEAHWHVLLRARAIETGCFVIAAAQTGVHQGSGRKTFGHSLIVGPWGEVILDAGPDIGLHFATLDLDDVDRARARVASLQHDRPFALKRYLSHDKID</sequence>
<dbReference type="InterPro" id="IPR045254">
    <property type="entry name" value="Nit1/2_C-N_Hydrolase"/>
</dbReference>
<feature type="domain" description="CN hydrolase" evidence="2">
    <location>
        <begin position="1"/>
        <end position="249"/>
    </location>
</feature>
<organism evidence="3 4">
    <name type="scientific">Planktomarina temperata RCA23</name>
    <dbReference type="NCBI Taxonomy" id="666509"/>
    <lineage>
        <taxon>Bacteria</taxon>
        <taxon>Pseudomonadati</taxon>
        <taxon>Pseudomonadota</taxon>
        <taxon>Alphaproteobacteria</taxon>
        <taxon>Rhodobacterales</taxon>
        <taxon>Paracoccaceae</taxon>
        <taxon>Planktomarina</taxon>
    </lineage>
</organism>
<keyword evidence="4" id="KW-1185">Reference proteome</keyword>
<reference evidence="3 4" key="1">
    <citation type="journal article" date="2014" name="ISME J.">
        <title>Adaptation of an abundant Roseobacter RCA organism to pelagic systems revealed by genomic and transcriptomic analyses.</title>
        <authorList>
            <person name="Voget S."/>
            <person name="Wemheuer B."/>
            <person name="Brinkhoff T."/>
            <person name="Vollmers J."/>
            <person name="Dietrich S."/>
            <person name="Giebel H.A."/>
            <person name="Beardsley C."/>
            <person name="Sardemann C."/>
            <person name="Bakenhus I."/>
            <person name="Billerbeck S."/>
            <person name="Daniel R."/>
            <person name="Simon M."/>
        </authorList>
    </citation>
    <scope>NUCLEOTIDE SEQUENCE [LARGE SCALE GENOMIC DNA]</scope>
    <source>
        <strain evidence="3 4">RCA23</strain>
    </source>
</reference>
<evidence type="ECO:0000259" key="2">
    <source>
        <dbReference type="PROSITE" id="PS50263"/>
    </source>
</evidence>
<dbReference type="Proteomes" id="UP000028680">
    <property type="component" value="Chromosome"/>
</dbReference>
<dbReference type="Pfam" id="PF00795">
    <property type="entry name" value="CN_hydrolase"/>
    <property type="match status" value="1"/>
</dbReference>
<keyword evidence="1 3" id="KW-0378">Hydrolase</keyword>
<dbReference type="KEGG" id="ptp:RCA23_c30800"/>
<dbReference type="InterPro" id="IPR036526">
    <property type="entry name" value="C-N_Hydrolase_sf"/>
</dbReference>
<dbReference type="SUPFAM" id="SSF56317">
    <property type="entry name" value="Carbon-nitrogen hydrolase"/>
    <property type="match status" value="1"/>
</dbReference>
<evidence type="ECO:0000313" key="4">
    <source>
        <dbReference type="Proteomes" id="UP000028680"/>
    </source>
</evidence>
<accession>A0AAN0RLY6</accession>
<dbReference type="PANTHER" id="PTHR23088:SF27">
    <property type="entry name" value="DEAMINATED GLUTATHIONE AMIDASE"/>
    <property type="match status" value="1"/>
</dbReference>
<name>A0AAN0RLY6_9RHOB</name>
<dbReference type="RefSeq" id="WP_044051105.1">
    <property type="nucleotide sequence ID" value="NZ_CP003984.1"/>
</dbReference>
<dbReference type="CDD" id="cd07572">
    <property type="entry name" value="nit"/>
    <property type="match status" value="1"/>
</dbReference>
<dbReference type="PROSITE" id="PS50263">
    <property type="entry name" value="CN_HYDROLASE"/>
    <property type="match status" value="1"/>
</dbReference>
<evidence type="ECO:0000256" key="1">
    <source>
        <dbReference type="ARBA" id="ARBA00022801"/>
    </source>
</evidence>
<dbReference type="AlphaFoldDB" id="A0AAN0RLY6"/>
<dbReference type="Gene3D" id="3.60.110.10">
    <property type="entry name" value="Carbon-nitrogen hydrolase"/>
    <property type="match status" value="1"/>
</dbReference>
<protein>
    <submittedName>
        <fullName evidence="3">Carbon-nitrogen hydrolase</fullName>
    </submittedName>
</protein>
<evidence type="ECO:0000313" key="3">
    <source>
        <dbReference type="EMBL" id="AII88580.1"/>
    </source>
</evidence>
<dbReference type="PANTHER" id="PTHR23088">
    <property type="entry name" value="NITRILASE-RELATED"/>
    <property type="match status" value="1"/>
</dbReference>
<proteinExistence type="predicted"/>
<dbReference type="InterPro" id="IPR003010">
    <property type="entry name" value="C-N_Hydrolase"/>
</dbReference>